<dbReference type="InterPro" id="IPR000415">
    <property type="entry name" value="Nitroreductase-like"/>
</dbReference>
<proteinExistence type="predicted"/>
<dbReference type="Pfam" id="PF00881">
    <property type="entry name" value="Nitroreductase"/>
    <property type="match status" value="1"/>
</dbReference>
<dbReference type="PANTHER" id="PTHR43745:SF2">
    <property type="entry name" value="NITROREDUCTASE MJ1384-RELATED"/>
    <property type="match status" value="1"/>
</dbReference>
<dbReference type="NCBIfam" id="TIGR03605">
    <property type="entry name" value="antibiot_sagB"/>
    <property type="match status" value="1"/>
</dbReference>
<evidence type="ECO:0000313" key="3">
    <source>
        <dbReference type="EMBL" id="MCR1899465.1"/>
    </source>
</evidence>
<reference evidence="3" key="1">
    <citation type="submission" date="2022-07" db="EMBL/GenBank/DDBJ databases">
        <title>Enhanced cultured diversity of the mouse gut microbiota enables custom-made synthetic communities.</title>
        <authorList>
            <person name="Afrizal A."/>
        </authorList>
    </citation>
    <scope>NUCLEOTIDE SEQUENCE</scope>
    <source>
        <strain evidence="3">DSM 28593</strain>
    </source>
</reference>
<evidence type="ECO:0000259" key="2">
    <source>
        <dbReference type="Pfam" id="PF00881"/>
    </source>
</evidence>
<evidence type="ECO:0000256" key="1">
    <source>
        <dbReference type="SAM" id="MobiDB-lite"/>
    </source>
</evidence>
<dbReference type="InterPro" id="IPR029479">
    <property type="entry name" value="Nitroreductase"/>
</dbReference>
<feature type="region of interest" description="Disordered" evidence="1">
    <location>
        <begin position="1"/>
        <end position="38"/>
    </location>
</feature>
<sequence>MKINREVLKSNFPQVESSETDQGKGLPQPPLQKPYSGEASIIDLPPVDGEVIQNGDIYSCFKERRSLRKYTEDSMSLEELAYLLWATQGVDKVVGKRNFATFRPVPSGGARHAFETYLAINRVEGLEKGIYRYLHKDHQLVLVQSGDFLDKVAAAAEEQKFIANAAVVFIWSCFPARCEWRYSVAAPKLILLDAGHVCQNLYLSCQSIGWGTCAVASYDQEKMDELIQVDGQEEFTVYLAPVGKKQ</sequence>
<dbReference type="InterPro" id="IPR052544">
    <property type="entry name" value="Bacteriocin_Proc_Enz"/>
</dbReference>
<dbReference type="Proteomes" id="UP001205748">
    <property type="component" value="Unassembled WGS sequence"/>
</dbReference>
<evidence type="ECO:0000313" key="4">
    <source>
        <dbReference type="Proteomes" id="UP001205748"/>
    </source>
</evidence>
<protein>
    <submittedName>
        <fullName evidence="3">SagB/ThcOx family dehydrogenase</fullName>
    </submittedName>
</protein>
<dbReference type="PANTHER" id="PTHR43745">
    <property type="entry name" value="NITROREDUCTASE MJ1384-RELATED"/>
    <property type="match status" value="1"/>
</dbReference>
<dbReference type="RefSeq" id="WP_257531867.1">
    <property type="nucleotide sequence ID" value="NZ_JANKAS010000010.1"/>
</dbReference>
<dbReference type="InterPro" id="IPR020051">
    <property type="entry name" value="SagB-type_dehydrogenase"/>
</dbReference>
<dbReference type="AlphaFoldDB" id="A0AAE3HHD6"/>
<gene>
    <name evidence="3" type="ORF">NSA47_10760</name>
</gene>
<feature type="domain" description="Nitroreductase" evidence="2">
    <location>
        <begin position="62"/>
        <end position="244"/>
    </location>
</feature>
<accession>A0AAE3HHD6</accession>
<dbReference type="SUPFAM" id="SSF55469">
    <property type="entry name" value="FMN-dependent nitroreductase-like"/>
    <property type="match status" value="1"/>
</dbReference>
<organism evidence="3 4">
    <name type="scientific">Irregularibacter muris</name>
    <dbReference type="NCBI Taxonomy" id="1796619"/>
    <lineage>
        <taxon>Bacteria</taxon>
        <taxon>Bacillati</taxon>
        <taxon>Bacillota</taxon>
        <taxon>Clostridia</taxon>
        <taxon>Eubacteriales</taxon>
        <taxon>Eubacteriaceae</taxon>
        <taxon>Irregularibacter</taxon>
    </lineage>
</organism>
<comment type="caution">
    <text evidence="3">The sequence shown here is derived from an EMBL/GenBank/DDBJ whole genome shotgun (WGS) entry which is preliminary data.</text>
</comment>
<dbReference type="Gene3D" id="3.40.109.10">
    <property type="entry name" value="NADH Oxidase"/>
    <property type="match status" value="1"/>
</dbReference>
<name>A0AAE3HHD6_9FIRM</name>
<keyword evidence="4" id="KW-1185">Reference proteome</keyword>
<dbReference type="GO" id="GO:0016491">
    <property type="term" value="F:oxidoreductase activity"/>
    <property type="evidence" value="ECO:0007669"/>
    <property type="project" value="InterPro"/>
</dbReference>
<dbReference type="CDD" id="cd02142">
    <property type="entry name" value="McbC_SagB-like_oxidoreductase"/>
    <property type="match status" value="1"/>
</dbReference>
<dbReference type="EMBL" id="JANKAS010000010">
    <property type="protein sequence ID" value="MCR1899465.1"/>
    <property type="molecule type" value="Genomic_DNA"/>
</dbReference>